<reference evidence="1" key="1">
    <citation type="submission" date="2022-11" db="EMBL/GenBank/DDBJ databases">
        <title>beta-Carotene-producing bacterium, Jeongeuplla avenae sp. nov., alleviates the salt stress of Arabidopsis seedlings.</title>
        <authorList>
            <person name="Jiang L."/>
            <person name="Lee J."/>
        </authorList>
    </citation>
    <scope>NUCLEOTIDE SEQUENCE</scope>
    <source>
        <strain evidence="1">DY_R2A_6</strain>
    </source>
</reference>
<evidence type="ECO:0000313" key="2">
    <source>
        <dbReference type="Proteomes" id="UP001163223"/>
    </source>
</evidence>
<proteinExistence type="predicted"/>
<organism evidence="1 2">
    <name type="scientific">Antarcticirhabdus aurantiaca</name>
    <dbReference type="NCBI Taxonomy" id="2606717"/>
    <lineage>
        <taxon>Bacteria</taxon>
        <taxon>Pseudomonadati</taxon>
        <taxon>Pseudomonadota</taxon>
        <taxon>Alphaproteobacteria</taxon>
        <taxon>Hyphomicrobiales</taxon>
        <taxon>Aurantimonadaceae</taxon>
        <taxon>Antarcticirhabdus</taxon>
    </lineage>
</organism>
<protein>
    <submittedName>
        <fullName evidence="1">Cyclic nucleotide-binding domain-containing protein</fullName>
    </submittedName>
</protein>
<evidence type="ECO:0000313" key="1">
    <source>
        <dbReference type="EMBL" id="WAJ29618.1"/>
    </source>
</evidence>
<name>A0ACD4NRT2_9HYPH</name>
<accession>A0ACD4NRT2</accession>
<dbReference type="EMBL" id="CP113520">
    <property type="protein sequence ID" value="WAJ29618.1"/>
    <property type="molecule type" value="Genomic_DNA"/>
</dbReference>
<sequence length="151" mass="16891">MSLESDIAVLRNVSLFEDLSLDQLRLLAFGAEHRRLRRGEILFRADARADAGFVVASGEVGLFRNRRSGEVQVGTFGPGTVLGELALVTETRRPATARAETDCDILRISRQIFRRMLEEYPEIAAELHARLADQLAEMTAQLLAMEERFSS</sequence>
<dbReference type="Proteomes" id="UP001163223">
    <property type="component" value="Chromosome"/>
</dbReference>
<gene>
    <name evidence="1" type="ORF">OXU80_05120</name>
</gene>
<keyword evidence="2" id="KW-1185">Reference proteome</keyword>